<keyword evidence="1" id="KW-0472">Membrane</keyword>
<organism evidence="2 3">
    <name type="scientific">Plantactinospora sonchi</name>
    <dbReference type="NCBI Taxonomy" id="1544735"/>
    <lineage>
        <taxon>Bacteria</taxon>
        <taxon>Bacillati</taxon>
        <taxon>Actinomycetota</taxon>
        <taxon>Actinomycetes</taxon>
        <taxon>Micromonosporales</taxon>
        <taxon>Micromonosporaceae</taxon>
        <taxon>Plantactinospora</taxon>
    </lineage>
</organism>
<keyword evidence="1" id="KW-1133">Transmembrane helix</keyword>
<sequence>MNLTPIPPDQNDRAELARLLPGPVERELPSDRHRHLQEFVMSEIHQDLRATGQVARPTPRRRFALAASALTAVAATAVGAVAIGTAGSEPPPTPPVTAALSGQQILLAAASTAERLPESSGNYWYVRITSSGTSKSAPWQVENWFDRSGRTWLRGDKSNGQVVELSVPTPFQLGGSEITVARLRMLPTSPEALREWLTDAVRDSDVRTSAGRPTVAQQERLVFDGLISLVSQLPAPPKVRAAAFQAIAAYPDVESLGAVDGGQGLLVPFGTGSPARLVVDPVTSRIRQTNFFVSVEGGQYVAGGSGADAGSFTLVAEWTDELPR</sequence>
<dbReference type="InterPro" id="IPR047789">
    <property type="entry name" value="CU044_5270-like"/>
</dbReference>
<keyword evidence="3" id="KW-1185">Reference proteome</keyword>
<evidence type="ECO:0000313" key="3">
    <source>
        <dbReference type="Proteomes" id="UP001332243"/>
    </source>
</evidence>
<reference evidence="2 3" key="1">
    <citation type="submission" date="2024-01" db="EMBL/GenBank/DDBJ databases">
        <title>Genome insights into Plantactinospora sonchi sp. nov.</title>
        <authorList>
            <person name="Wang L."/>
        </authorList>
    </citation>
    <scope>NUCLEOTIDE SEQUENCE [LARGE SCALE GENOMIC DNA]</scope>
    <source>
        <strain evidence="2 3">NEAU-QY2</strain>
    </source>
</reference>
<evidence type="ECO:0000256" key="1">
    <source>
        <dbReference type="SAM" id="Phobius"/>
    </source>
</evidence>
<name>A0ABU7S233_9ACTN</name>
<accession>A0ABU7S233</accession>
<dbReference type="EMBL" id="JAZGQK010000031">
    <property type="protein sequence ID" value="MEE6262789.1"/>
    <property type="molecule type" value="Genomic_DNA"/>
</dbReference>
<feature type="transmembrane region" description="Helical" evidence="1">
    <location>
        <begin position="63"/>
        <end position="84"/>
    </location>
</feature>
<proteinExistence type="predicted"/>
<comment type="caution">
    <text evidence="2">The sequence shown here is derived from an EMBL/GenBank/DDBJ whole genome shotgun (WGS) entry which is preliminary data.</text>
</comment>
<dbReference type="Proteomes" id="UP001332243">
    <property type="component" value="Unassembled WGS sequence"/>
</dbReference>
<keyword evidence="1" id="KW-0812">Transmembrane</keyword>
<evidence type="ECO:0000313" key="2">
    <source>
        <dbReference type="EMBL" id="MEE6262789.1"/>
    </source>
</evidence>
<dbReference type="RefSeq" id="WP_331217729.1">
    <property type="nucleotide sequence ID" value="NZ_JAZGQK010000031.1"/>
</dbReference>
<dbReference type="NCBIfam" id="NF038083">
    <property type="entry name" value="CU044_5270_fam"/>
    <property type="match status" value="1"/>
</dbReference>
<protein>
    <submittedName>
        <fullName evidence="2">CU044_5270 family protein</fullName>
    </submittedName>
</protein>
<gene>
    <name evidence="2" type="ORF">V1633_30345</name>
</gene>